<keyword evidence="3" id="KW-1185">Reference proteome</keyword>
<comment type="caution">
    <text evidence="2">The sequence shown here is derived from an EMBL/GenBank/DDBJ whole genome shotgun (WGS) entry which is preliminary data.</text>
</comment>
<dbReference type="EMBL" id="JAYMYQ010000001">
    <property type="protein sequence ID" value="KAK7360850.1"/>
    <property type="molecule type" value="Genomic_DNA"/>
</dbReference>
<proteinExistence type="predicted"/>
<evidence type="ECO:0000313" key="2">
    <source>
        <dbReference type="EMBL" id="KAK7360850.1"/>
    </source>
</evidence>
<accession>A0AAN9MTQ6</accession>
<organism evidence="2 3">
    <name type="scientific">Canavalia gladiata</name>
    <name type="common">Sword bean</name>
    <name type="synonym">Dolichos gladiatus</name>
    <dbReference type="NCBI Taxonomy" id="3824"/>
    <lineage>
        <taxon>Eukaryota</taxon>
        <taxon>Viridiplantae</taxon>
        <taxon>Streptophyta</taxon>
        <taxon>Embryophyta</taxon>
        <taxon>Tracheophyta</taxon>
        <taxon>Spermatophyta</taxon>
        <taxon>Magnoliopsida</taxon>
        <taxon>eudicotyledons</taxon>
        <taxon>Gunneridae</taxon>
        <taxon>Pentapetalae</taxon>
        <taxon>rosids</taxon>
        <taxon>fabids</taxon>
        <taxon>Fabales</taxon>
        <taxon>Fabaceae</taxon>
        <taxon>Papilionoideae</taxon>
        <taxon>50 kb inversion clade</taxon>
        <taxon>NPAAA clade</taxon>
        <taxon>indigoferoid/millettioid clade</taxon>
        <taxon>Phaseoleae</taxon>
        <taxon>Canavalia</taxon>
    </lineage>
</organism>
<evidence type="ECO:0000313" key="3">
    <source>
        <dbReference type="Proteomes" id="UP001367508"/>
    </source>
</evidence>
<protein>
    <submittedName>
        <fullName evidence="2">Uncharacterized protein</fullName>
    </submittedName>
</protein>
<dbReference type="Proteomes" id="UP001367508">
    <property type="component" value="Unassembled WGS sequence"/>
</dbReference>
<name>A0AAN9MTQ6_CANGL</name>
<dbReference type="AlphaFoldDB" id="A0AAN9MTQ6"/>
<feature type="region of interest" description="Disordered" evidence="1">
    <location>
        <begin position="96"/>
        <end position="137"/>
    </location>
</feature>
<reference evidence="2 3" key="1">
    <citation type="submission" date="2024-01" db="EMBL/GenBank/DDBJ databases">
        <title>The genomes of 5 underutilized Papilionoideae crops provide insights into root nodulation and disease resistanc.</title>
        <authorList>
            <person name="Jiang F."/>
        </authorList>
    </citation>
    <scope>NUCLEOTIDE SEQUENCE [LARGE SCALE GENOMIC DNA]</scope>
    <source>
        <strain evidence="2">LVBAO_FW01</strain>
        <tissue evidence="2">Leaves</tissue>
    </source>
</reference>
<sequence>MEEPVLLALAEIASTNSIDFTQDCLRQWLCCPEYPCITEIRAQDGKIPFQFSENCWNICQMEFVIPSPYVNTCNKLNGGDVDILLFVPHYMNMGESVESGSRRSRPSFLDSPNRQPEQNSSMSNHLEPSSNDIAGYTYFHKPSEETSTMPLFLNVTTANVHSPLQQLTTPLVVNDNNQGLLYEMGRTSSSLPAGQSQANCPSVGLPRLTIRPSHLQLGRGN</sequence>
<evidence type="ECO:0000256" key="1">
    <source>
        <dbReference type="SAM" id="MobiDB-lite"/>
    </source>
</evidence>
<gene>
    <name evidence="2" type="ORF">VNO77_02866</name>
</gene>
<feature type="compositionally biased region" description="Polar residues" evidence="1">
    <location>
        <begin position="110"/>
        <end position="132"/>
    </location>
</feature>